<dbReference type="Gene3D" id="1.25.40.10">
    <property type="entry name" value="Tetratricopeptide repeat domain"/>
    <property type="match status" value="1"/>
</dbReference>
<dbReference type="EMBL" id="ARXX01000050">
    <property type="protein sequence ID" value="MBF5057592.1"/>
    <property type="molecule type" value="Genomic_DNA"/>
</dbReference>
<dbReference type="Proteomes" id="UP000662703">
    <property type="component" value="Unassembled WGS sequence"/>
</dbReference>
<organism evidence="1 2">
    <name type="scientific">Alloalcanivorax profundimaris</name>
    <dbReference type="NCBI Taxonomy" id="2735259"/>
    <lineage>
        <taxon>Bacteria</taxon>
        <taxon>Pseudomonadati</taxon>
        <taxon>Pseudomonadota</taxon>
        <taxon>Gammaproteobacteria</taxon>
        <taxon>Oceanospirillales</taxon>
        <taxon>Alcanivoracaceae</taxon>
        <taxon>Alloalcanivorax</taxon>
    </lineage>
</organism>
<dbReference type="SUPFAM" id="SSF81901">
    <property type="entry name" value="HCP-like"/>
    <property type="match status" value="1"/>
</dbReference>
<reference evidence="1 2" key="1">
    <citation type="submission" date="2012-09" db="EMBL/GenBank/DDBJ databases">
        <title>Genome Sequence of alkane-degrading Bacterium Alcanivorax sp. 521-1.</title>
        <authorList>
            <person name="Lai Q."/>
            <person name="Shao Z."/>
        </authorList>
    </citation>
    <scope>NUCLEOTIDE SEQUENCE [LARGE SCALE GENOMIC DNA]</scope>
    <source>
        <strain evidence="1 2">521-1</strain>
    </source>
</reference>
<dbReference type="InterPro" id="IPR011990">
    <property type="entry name" value="TPR-like_helical_dom_sf"/>
</dbReference>
<gene>
    <name evidence="1" type="ORF">Y5W_02886</name>
</gene>
<sequence length="164" mass="18995">MIDLGCDQAFSFVGNIYECGGRNVGRDYAKARFYYEKSVETVGSVAAYLGLIRLYYYGLGVESDYKKAFEYCCNLSEKTDDPYANFYLGRMYMDGCFVAKDLEKAMHYFKRSWGKGYVFGLTYLGICFQKKGRNVRGWVIRMKAGLSAYRIARKDIGDWRIRQL</sequence>
<dbReference type="InterPro" id="IPR006597">
    <property type="entry name" value="Sel1-like"/>
</dbReference>
<keyword evidence="2" id="KW-1185">Reference proteome</keyword>
<protein>
    <recommendedName>
        <fullName evidence="3">Beta-lactamase</fullName>
    </recommendedName>
</protein>
<evidence type="ECO:0008006" key="3">
    <source>
        <dbReference type="Google" id="ProtNLM"/>
    </source>
</evidence>
<comment type="caution">
    <text evidence="1">The sequence shown here is derived from an EMBL/GenBank/DDBJ whole genome shotgun (WGS) entry which is preliminary data.</text>
</comment>
<dbReference type="InterPro" id="IPR050767">
    <property type="entry name" value="Sel1_AlgK"/>
</dbReference>
<dbReference type="PANTHER" id="PTHR11102:SF147">
    <property type="entry name" value="SEL1L ADAPTOR SUBUNIT OF ERAD E3 UBIQUITIN LIGASE"/>
    <property type="match status" value="1"/>
</dbReference>
<name>A0ABS0AVH0_9GAMM</name>
<evidence type="ECO:0000313" key="1">
    <source>
        <dbReference type="EMBL" id="MBF5057592.1"/>
    </source>
</evidence>
<dbReference type="SMART" id="SM00671">
    <property type="entry name" value="SEL1"/>
    <property type="match status" value="3"/>
</dbReference>
<dbReference type="Pfam" id="PF08238">
    <property type="entry name" value="Sel1"/>
    <property type="match status" value="3"/>
</dbReference>
<evidence type="ECO:0000313" key="2">
    <source>
        <dbReference type="Proteomes" id="UP000662703"/>
    </source>
</evidence>
<accession>A0ABS0AVH0</accession>
<proteinExistence type="predicted"/>
<dbReference type="PANTHER" id="PTHR11102">
    <property type="entry name" value="SEL-1-LIKE PROTEIN"/>
    <property type="match status" value="1"/>
</dbReference>